<comment type="caution">
    <text evidence="1">The sequence shown here is derived from an EMBL/GenBank/DDBJ whole genome shotgun (WGS) entry which is preliminary data.</text>
</comment>
<organism evidence="1 2">
    <name type="scientific">Phytophthora infestans</name>
    <name type="common">Potato late blight agent</name>
    <name type="synonym">Botrytis infestans</name>
    <dbReference type="NCBI Taxonomy" id="4787"/>
    <lineage>
        <taxon>Eukaryota</taxon>
        <taxon>Sar</taxon>
        <taxon>Stramenopiles</taxon>
        <taxon>Oomycota</taxon>
        <taxon>Peronosporomycetes</taxon>
        <taxon>Peronosporales</taxon>
        <taxon>Peronosporaceae</taxon>
        <taxon>Phytophthora</taxon>
    </lineage>
</organism>
<dbReference type="Proteomes" id="UP000704712">
    <property type="component" value="Unassembled WGS sequence"/>
</dbReference>
<accession>A0A8S9UQM6</accession>
<gene>
    <name evidence="1" type="ORF">GN958_ATG08962</name>
</gene>
<sequence length="350" mass="40653">MTVEFPKRNGKPKKNKAQMLAKSRTYRIDVKALRGDLRRQEKELCEELLRLEEIRKEHKAKENAGWYTGQSLWRELATRQRVERDTAESQQKKLRFLISNQATYIDILRDVLTKRCTDPIVVLDHKETASPFARYLHELNTRYYLYTDEVFKATDLSHSHDIDQTVELDGGVKFFYPRSTLVLPSSVSETSNTLWKLGEHLFSDKQSYVQHHNVEDSSNTFVVSFTDTNVLETGDTVQISHWYVARRFIQDKRVVIGWKHIFQGEGILCGLKEDETGWCRFYSSADVMEPGTVMEMRIHRVPVHSTDPAPQESILRAFHNFLITETREVLVNVVATLENMLLENALADIC</sequence>
<dbReference type="AlphaFoldDB" id="A0A8S9UQM6"/>
<name>A0A8S9UQM6_PHYIN</name>
<evidence type="ECO:0000313" key="2">
    <source>
        <dbReference type="Proteomes" id="UP000704712"/>
    </source>
</evidence>
<reference evidence="1" key="1">
    <citation type="submission" date="2020-03" db="EMBL/GenBank/DDBJ databases">
        <title>Hybrid Assembly of Korean Phytophthora infestans isolates.</title>
        <authorList>
            <person name="Prokchorchik M."/>
            <person name="Lee Y."/>
            <person name="Seo J."/>
            <person name="Cho J.-H."/>
            <person name="Park Y.-E."/>
            <person name="Jang D.-C."/>
            <person name="Im J.-S."/>
            <person name="Choi J.-G."/>
            <person name="Park H.-J."/>
            <person name="Lee G.-B."/>
            <person name="Lee Y.-G."/>
            <person name="Hong S.-Y."/>
            <person name="Cho K."/>
            <person name="Sohn K.H."/>
        </authorList>
    </citation>
    <scope>NUCLEOTIDE SEQUENCE</scope>
    <source>
        <strain evidence="1">KR_2_A2</strain>
    </source>
</reference>
<evidence type="ECO:0008006" key="3">
    <source>
        <dbReference type="Google" id="ProtNLM"/>
    </source>
</evidence>
<protein>
    <recommendedName>
        <fullName evidence="3">M96 mating-specific protein family</fullName>
    </recommendedName>
</protein>
<evidence type="ECO:0000313" key="1">
    <source>
        <dbReference type="EMBL" id="KAF4141857.1"/>
    </source>
</evidence>
<dbReference type="EMBL" id="JAACNO010001255">
    <property type="protein sequence ID" value="KAF4141857.1"/>
    <property type="molecule type" value="Genomic_DNA"/>
</dbReference>
<proteinExistence type="predicted"/>